<dbReference type="GO" id="GO:0005634">
    <property type="term" value="C:nucleus"/>
    <property type="evidence" value="ECO:0007669"/>
    <property type="project" value="UniProtKB-SubCell"/>
</dbReference>
<keyword evidence="2" id="KW-0479">Metal-binding</keyword>
<evidence type="ECO:0000256" key="5">
    <source>
        <dbReference type="ARBA" id="ARBA00023242"/>
    </source>
</evidence>
<comment type="subcellular location">
    <subcellularLocation>
        <location evidence="1">Nucleus</location>
    </subcellularLocation>
</comment>
<evidence type="ECO:0000256" key="4">
    <source>
        <dbReference type="ARBA" id="ARBA00023163"/>
    </source>
</evidence>
<gene>
    <name evidence="6" type="ORF">INT43_007326</name>
</gene>
<organism evidence="6 7">
    <name type="scientific">Mortierella isabellina</name>
    <name type="common">Filamentous fungus</name>
    <name type="synonym">Umbelopsis isabellina</name>
    <dbReference type="NCBI Taxonomy" id="91625"/>
    <lineage>
        <taxon>Eukaryota</taxon>
        <taxon>Fungi</taxon>
        <taxon>Fungi incertae sedis</taxon>
        <taxon>Mucoromycota</taxon>
        <taxon>Mucoromycotina</taxon>
        <taxon>Umbelopsidomycetes</taxon>
        <taxon>Umbelopsidales</taxon>
        <taxon>Umbelopsidaceae</taxon>
        <taxon>Umbelopsis</taxon>
    </lineage>
</organism>
<keyword evidence="5" id="KW-0539">Nucleus</keyword>
<dbReference type="PANTHER" id="PTHR47338:SF5">
    <property type="entry name" value="ZN(II)2CYS6 TRANSCRIPTION FACTOR (EUROFUNG)"/>
    <property type="match status" value="1"/>
</dbReference>
<dbReference type="Proteomes" id="UP000654370">
    <property type="component" value="Unassembled WGS sequence"/>
</dbReference>
<keyword evidence="4" id="KW-0804">Transcription</keyword>
<evidence type="ECO:0008006" key="8">
    <source>
        <dbReference type="Google" id="ProtNLM"/>
    </source>
</evidence>
<evidence type="ECO:0000313" key="6">
    <source>
        <dbReference type="EMBL" id="KAG2182396.1"/>
    </source>
</evidence>
<keyword evidence="3" id="KW-0805">Transcription regulation</keyword>
<keyword evidence="7" id="KW-1185">Reference proteome</keyword>
<evidence type="ECO:0000313" key="7">
    <source>
        <dbReference type="Proteomes" id="UP000654370"/>
    </source>
</evidence>
<dbReference type="PANTHER" id="PTHR47338">
    <property type="entry name" value="ZN(II)2CYS6 TRANSCRIPTION FACTOR (EUROFUNG)-RELATED"/>
    <property type="match status" value="1"/>
</dbReference>
<evidence type="ECO:0000256" key="2">
    <source>
        <dbReference type="ARBA" id="ARBA00022723"/>
    </source>
</evidence>
<dbReference type="GO" id="GO:0000981">
    <property type="term" value="F:DNA-binding transcription factor activity, RNA polymerase II-specific"/>
    <property type="evidence" value="ECO:0007669"/>
    <property type="project" value="InterPro"/>
</dbReference>
<protein>
    <recommendedName>
        <fullName evidence="8">Transcription factor domain-containing protein</fullName>
    </recommendedName>
</protein>
<evidence type="ECO:0000256" key="1">
    <source>
        <dbReference type="ARBA" id="ARBA00004123"/>
    </source>
</evidence>
<accession>A0A8H7PYD8</accession>
<sequence length="733" mass="83395">MDADPDSPKSKDSNNKRMRLTTACERCRSKKDAKAECSYGGAPSLVRTTEFHDLKRSFEDRLARVEQDVQSAMANSEIILSLRMEMKKLIDEVKKNMAVPISSPLHSQISQTQSSMMNPRFMDNIERKSSDLKILADTKVLSGTPEVAMFSDHDITQFSDGAFMPLGPPSTNVFDYVLDLRGQQPCYALVMAASTPKIDVKTITFNSLYEMITSEKILLQLSNQTTRASTILIYEETANKDSFYKSNDQDLHSYKKVIDRDAINTANSIAMLKTKPFWAPESSSYQIFDVWTGINTADWRLANEAISNATCESLVQTLLNCSISFTFQPPDPNYFLNKYRNNTIDPILLNAMLAWGARHDAVFHHKLLQGPPNQVGEPFFQKARALLAENQEKNSLEIALALIIMSVYQAGSSPEQKSNSSSYMYLMMAATMMSDLDVVDKLPQMDNVTKELHCRVFWLSIYVELSLATFSSRRIMSTAQDTLARVPEVAPLDYENENDKAKVLFLKWRVRSMFIYRDMVFILSSGNKSVHLSEIQAMEGRVIRWRESFPSELRAPSSAAERAAFNGSSKWSELVPFMLECEGHSLLLQLYRCFLPNRFMPTCNITKMAMQTSLYEAHACIDSLEVISRFKSHWCLFKTHPYAIALLTFQDLINHSDDREAMGLAFRQVIRAIKIFHRLPIRHHWTVYVVCQSAIDFLKDKWDLMVESIGVSEASEYFSCVLLPGLSQKVIEF</sequence>
<evidence type="ECO:0000256" key="3">
    <source>
        <dbReference type="ARBA" id="ARBA00023015"/>
    </source>
</evidence>
<reference evidence="6" key="1">
    <citation type="submission" date="2020-12" db="EMBL/GenBank/DDBJ databases">
        <title>Metabolic potential, ecology and presence of endohyphal bacteria is reflected in genomic diversity of Mucoromycotina.</title>
        <authorList>
            <person name="Muszewska A."/>
            <person name="Okrasinska A."/>
            <person name="Steczkiewicz K."/>
            <person name="Drgas O."/>
            <person name="Orlowska M."/>
            <person name="Perlinska-Lenart U."/>
            <person name="Aleksandrzak-Piekarczyk T."/>
            <person name="Szatraj K."/>
            <person name="Zielenkiewicz U."/>
            <person name="Pilsyk S."/>
            <person name="Malc E."/>
            <person name="Mieczkowski P."/>
            <person name="Kruszewska J.S."/>
            <person name="Biernat P."/>
            <person name="Pawlowska J."/>
        </authorList>
    </citation>
    <scope>NUCLEOTIDE SEQUENCE</scope>
    <source>
        <strain evidence="6">WA0000067209</strain>
    </source>
</reference>
<dbReference type="OrthoDB" id="2320246at2759"/>
<dbReference type="InterPro" id="IPR050815">
    <property type="entry name" value="TF_fung"/>
</dbReference>
<proteinExistence type="predicted"/>
<dbReference type="EMBL" id="JAEPQZ010000004">
    <property type="protein sequence ID" value="KAG2182396.1"/>
    <property type="molecule type" value="Genomic_DNA"/>
</dbReference>
<dbReference type="GO" id="GO:0046872">
    <property type="term" value="F:metal ion binding"/>
    <property type="evidence" value="ECO:0007669"/>
    <property type="project" value="UniProtKB-KW"/>
</dbReference>
<dbReference type="CDD" id="cd12148">
    <property type="entry name" value="fungal_TF_MHR"/>
    <property type="match status" value="1"/>
</dbReference>
<dbReference type="AlphaFoldDB" id="A0A8H7PYD8"/>
<name>A0A8H7PYD8_MORIS</name>
<comment type="caution">
    <text evidence="6">The sequence shown here is derived from an EMBL/GenBank/DDBJ whole genome shotgun (WGS) entry which is preliminary data.</text>
</comment>